<evidence type="ECO:0000313" key="3">
    <source>
        <dbReference type="EMBL" id="QNP36702.1"/>
    </source>
</evidence>
<name>A0A7H0FKY6_ENTFL</name>
<evidence type="ECO:0000313" key="5">
    <source>
        <dbReference type="EMBL" id="WER41660.1"/>
    </source>
</evidence>
<evidence type="ECO:0000313" key="9">
    <source>
        <dbReference type="Proteomes" id="UP001222182"/>
    </source>
</evidence>
<gene>
    <name evidence="2" type="ORF">DAI13_10205</name>
    <name evidence="3" type="ORF">H9Q64_09465</name>
    <name evidence="4" type="ORF">NCTC13379_01814</name>
    <name evidence="5" type="ORF">P0083_10000</name>
</gene>
<protein>
    <submittedName>
        <fullName evidence="3">Uncharacterized protein</fullName>
    </submittedName>
</protein>
<dbReference type="Proteomes" id="UP000516122">
    <property type="component" value="Chromosome"/>
</dbReference>
<dbReference type="EMBL" id="PZZH01000001">
    <property type="protein sequence ID" value="PTN78101.1"/>
    <property type="molecule type" value="Genomic_DNA"/>
</dbReference>
<organism evidence="3 8">
    <name type="scientific">Enterococcus faecalis</name>
    <name type="common">Streptococcus faecalis</name>
    <dbReference type="NCBI Taxonomy" id="1351"/>
    <lineage>
        <taxon>Bacteria</taxon>
        <taxon>Bacillati</taxon>
        <taxon>Bacillota</taxon>
        <taxon>Bacilli</taxon>
        <taxon>Lactobacillales</taxon>
        <taxon>Enterococcaceae</taxon>
        <taxon>Enterococcus</taxon>
    </lineage>
</organism>
<evidence type="ECO:0000313" key="8">
    <source>
        <dbReference type="Proteomes" id="UP000516122"/>
    </source>
</evidence>
<evidence type="ECO:0000256" key="1">
    <source>
        <dbReference type="SAM" id="MobiDB-lite"/>
    </source>
</evidence>
<evidence type="ECO:0000313" key="6">
    <source>
        <dbReference type="Proteomes" id="UP000244140"/>
    </source>
</evidence>
<accession>A0A7H0FKY6</accession>
<dbReference type="AlphaFoldDB" id="A0A7H0FKY6"/>
<feature type="compositionally biased region" description="Basic and acidic residues" evidence="1">
    <location>
        <begin position="1"/>
        <end position="24"/>
    </location>
</feature>
<reference evidence="4 7" key="2">
    <citation type="submission" date="2018-06" db="EMBL/GenBank/DDBJ databases">
        <authorList>
            <consortium name="Pathogen Informatics"/>
            <person name="Doyle S."/>
        </authorList>
    </citation>
    <scope>NUCLEOTIDE SEQUENCE [LARGE SCALE GENOMIC DNA]</scope>
    <source>
        <strain evidence="4 7">NCTC13379</strain>
    </source>
</reference>
<reference evidence="5 9" key="4">
    <citation type="submission" date="2023-03" db="EMBL/GenBank/DDBJ databases">
        <title>Complete genome sequence of an Enterococcus faecalis urinary isolate.</title>
        <authorList>
            <person name="Brauer A.L."/>
            <person name="Armbruster C.E."/>
        </authorList>
    </citation>
    <scope>NUCLEOTIDE SEQUENCE [LARGE SCALE GENOMIC DNA]</scope>
    <source>
        <strain evidence="5 9">3143</strain>
    </source>
</reference>
<feature type="region of interest" description="Disordered" evidence="1">
    <location>
        <begin position="1"/>
        <end position="31"/>
    </location>
</feature>
<dbReference type="EMBL" id="CP119528">
    <property type="protein sequence ID" value="WER41660.1"/>
    <property type="molecule type" value="Genomic_DNA"/>
</dbReference>
<dbReference type="RefSeq" id="WP_002383798.1">
    <property type="nucleotide sequence ID" value="NZ_AP026714.1"/>
</dbReference>
<sequence>MNRREANALDRYLTEPTEKPHKETYEDDPVDTTDYFGNEIADEDGVFEITFAMKCLYTGQPVLTCKKIATQDTIVDLIEELGEENVYLIEYVSSGKRYKEGLLND</sequence>
<evidence type="ECO:0000313" key="4">
    <source>
        <dbReference type="EMBL" id="STP65832.1"/>
    </source>
</evidence>
<dbReference type="EMBL" id="CP060804">
    <property type="protein sequence ID" value="QNP36702.1"/>
    <property type="molecule type" value="Genomic_DNA"/>
</dbReference>
<reference evidence="3 8" key="3">
    <citation type="submission" date="2020-08" db="EMBL/GenBank/DDBJ databases">
        <title>Enterococcus faecalis SF28073 genome assembly.</title>
        <authorList>
            <person name="Duerkop B.A."/>
            <person name="Johnson C.N."/>
        </authorList>
    </citation>
    <scope>NUCLEOTIDE SEQUENCE [LARGE SCALE GENOMIC DNA]</scope>
    <source>
        <strain evidence="3 8">SF28073</strain>
    </source>
</reference>
<dbReference type="Proteomes" id="UP000254396">
    <property type="component" value="Unassembled WGS sequence"/>
</dbReference>
<reference evidence="2 6" key="1">
    <citation type="submission" date="2018-04" db="EMBL/GenBank/DDBJ databases">
        <authorList>
            <person name="Van Tyne D."/>
        </authorList>
    </citation>
    <scope>NUCLEOTIDE SEQUENCE [LARGE SCALE GENOMIC DNA]</scope>
    <source>
        <strain evidence="2 6">B2535</strain>
    </source>
</reference>
<dbReference type="Proteomes" id="UP000244140">
    <property type="component" value="Unassembled WGS sequence"/>
</dbReference>
<evidence type="ECO:0000313" key="7">
    <source>
        <dbReference type="Proteomes" id="UP000254396"/>
    </source>
</evidence>
<evidence type="ECO:0000313" key="2">
    <source>
        <dbReference type="EMBL" id="PTN78101.1"/>
    </source>
</evidence>
<proteinExistence type="predicted"/>
<dbReference type="Proteomes" id="UP001222182">
    <property type="component" value="Chromosome"/>
</dbReference>
<dbReference type="EMBL" id="UGIX01000001">
    <property type="protein sequence ID" value="STP65832.1"/>
    <property type="molecule type" value="Genomic_DNA"/>
</dbReference>